<comment type="caution">
    <text evidence="7">The sequence shown here is derived from an EMBL/GenBank/DDBJ whole genome shotgun (WGS) entry which is preliminary data.</text>
</comment>
<organism evidence="7 8">
    <name type="scientific">Eleusine coracana subsp. coracana</name>
    <dbReference type="NCBI Taxonomy" id="191504"/>
    <lineage>
        <taxon>Eukaryota</taxon>
        <taxon>Viridiplantae</taxon>
        <taxon>Streptophyta</taxon>
        <taxon>Embryophyta</taxon>
        <taxon>Tracheophyta</taxon>
        <taxon>Spermatophyta</taxon>
        <taxon>Magnoliopsida</taxon>
        <taxon>Liliopsida</taxon>
        <taxon>Poales</taxon>
        <taxon>Poaceae</taxon>
        <taxon>PACMAD clade</taxon>
        <taxon>Chloridoideae</taxon>
        <taxon>Cynodonteae</taxon>
        <taxon>Eleusininae</taxon>
        <taxon>Eleusine</taxon>
    </lineage>
</organism>
<keyword evidence="3" id="KW-0597">Phosphoprotein</keyword>
<keyword evidence="4" id="KW-0539">Nucleus</keyword>
<dbReference type="AlphaFoldDB" id="A0AAV5FC03"/>
<comment type="subcellular location">
    <subcellularLocation>
        <location evidence="1">Nucleus</location>
    </subcellularLocation>
</comment>
<gene>
    <name evidence="7" type="primary">gb20278</name>
    <name evidence="7" type="ORF">PR202_gb20278</name>
</gene>
<feature type="domain" description="Sas10 C-terminal" evidence="6">
    <location>
        <begin position="324"/>
        <end position="363"/>
    </location>
</feature>
<reference evidence="7" key="1">
    <citation type="journal article" date="2018" name="DNA Res.">
        <title>Multiple hybrid de novo genome assembly of finger millet, an orphan allotetraploid crop.</title>
        <authorList>
            <person name="Hatakeyama M."/>
            <person name="Aluri S."/>
            <person name="Balachadran M.T."/>
            <person name="Sivarajan S.R."/>
            <person name="Patrignani A."/>
            <person name="Gruter S."/>
            <person name="Poveda L."/>
            <person name="Shimizu-Inatsugi R."/>
            <person name="Baeten J."/>
            <person name="Francoijs K.J."/>
            <person name="Nataraja K.N."/>
            <person name="Reddy Y.A.N."/>
            <person name="Phadnis S."/>
            <person name="Ravikumar R.L."/>
            <person name="Schlapbach R."/>
            <person name="Sreeman S.M."/>
            <person name="Shimizu K.K."/>
        </authorList>
    </citation>
    <scope>NUCLEOTIDE SEQUENCE</scope>
</reference>
<name>A0AAV5FC03_ELECO</name>
<evidence type="ECO:0000313" key="7">
    <source>
        <dbReference type="EMBL" id="GJN31830.1"/>
    </source>
</evidence>
<dbReference type="Pfam" id="PF09368">
    <property type="entry name" value="Sas10"/>
    <property type="match status" value="1"/>
</dbReference>
<evidence type="ECO:0000313" key="8">
    <source>
        <dbReference type="Proteomes" id="UP001054889"/>
    </source>
</evidence>
<dbReference type="PANTHER" id="PTHR13237">
    <property type="entry name" value="SOMETHING ABOUT SILENCING PROTEIN 10-RELATED"/>
    <property type="match status" value="1"/>
</dbReference>
<evidence type="ECO:0000256" key="1">
    <source>
        <dbReference type="ARBA" id="ARBA00004123"/>
    </source>
</evidence>
<dbReference type="InterPro" id="IPR007146">
    <property type="entry name" value="Sas10/Utp3/C1D"/>
</dbReference>
<evidence type="ECO:0000256" key="4">
    <source>
        <dbReference type="ARBA" id="ARBA00023242"/>
    </source>
</evidence>
<feature type="region of interest" description="Disordered" evidence="5">
    <location>
        <begin position="325"/>
        <end position="352"/>
    </location>
</feature>
<evidence type="ECO:0000256" key="5">
    <source>
        <dbReference type="SAM" id="MobiDB-lite"/>
    </source>
</evidence>
<evidence type="ECO:0000259" key="6">
    <source>
        <dbReference type="Pfam" id="PF09368"/>
    </source>
</evidence>
<protein>
    <recommendedName>
        <fullName evidence="6">Sas10 C-terminal domain-containing protein</fullName>
    </recommendedName>
</protein>
<proteinExistence type="inferred from homology"/>
<dbReference type="GO" id="GO:0032040">
    <property type="term" value="C:small-subunit processome"/>
    <property type="evidence" value="ECO:0007669"/>
    <property type="project" value="TreeGrafter"/>
</dbReference>
<reference evidence="7" key="2">
    <citation type="submission" date="2021-12" db="EMBL/GenBank/DDBJ databases">
        <title>Resequencing data analysis of finger millet.</title>
        <authorList>
            <person name="Hatakeyama M."/>
            <person name="Aluri S."/>
            <person name="Balachadran M.T."/>
            <person name="Sivarajan S.R."/>
            <person name="Poveda L."/>
            <person name="Shimizu-Inatsugi R."/>
            <person name="Schlapbach R."/>
            <person name="Sreeman S.M."/>
            <person name="Shimizu K.K."/>
        </authorList>
    </citation>
    <scope>NUCLEOTIDE SEQUENCE</scope>
</reference>
<keyword evidence="8" id="KW-1185">Reference proteome</keyword>
<comment type="similarity">
    <text evidence="2">Belongs to the SAS10 family.</text>
</comment>
<accession>A0AAV5FC03</accession>
<dbReference type="PANTHER" id="PTHR13237:SF8">
    <property type="entry name" value="SOMETHING ABOUT SILENCING PROTEIN 10"/>
    <property type="match status" value="1"/>
</dbReference>
<dbReference type="InterPro" id="IPR018972">
    <property type="entry name" value="Sas10_C_dom"/>
</dbReference>
<dbReference type="GO" id="GO:0000462">
    <property type="term" value="P:maturation of SSU-rRNA from tricistronic rRNA transcript (SSU-rRNA, 5.8S rRNA, LSU-rRNA)"/>
    <property type="evidence" value="ECO:0007669"/>
    <property type="project" value="TreeGrafter"/>
</dbReference>
<evidence type="ECO:0000256" key="3">
    <source>
        <dbReference type="ARBA" id="ARBA00022553"/>
    </source>
</evidence>
<dbReference type="Pfam" id="PF04000">
    <property type="entry name" value="Sas10_Utp3"/>
    <property type="match status" value="1"/>
</dbReference>
<feature type="region of interest" description="Disordered" evidence="5">
    <location>
        <begin position="212"/>
        <end position="254"/>
    </location>
</feature>
<dbReference type="EMBL" id="BQKI01000083">
    <property type="protein sequence ID" value="GJN31830.1"/>
    <property type="molecule type" value="Genomic_DNA"/>
</dbReference>
<dbReference type="Proteomes" id="UP001054889">
    <property type="component" value="Unassembled WGS sequence"/>
</dbReference>
<sequence>MTMSWHKILPFHNCLPNDYQASGHEAKASDEAYAIKSYEKLKEDFAFLSGDEKMSVLYSSAPELVGLLSELKEAHEELNTIGQLTSEVTAGLGKDKGTMQPLEVKKACLLAYCQAITFYLLIKAEGLSVQDHPAIARLVETKNMVEKVCFLRSLQTLDDFDDEVQKNSQMLKPSKHLVAAANSNKSKFISGDDDIPKRDNIGERRRKHELRVLSRVGTDTHEEDHELPEDDNRSESNQFTDEDDNNNDKLESEDEFYKDVKRRRTEKLSTKEQKYSLHCLGLLHVVSDLTISSNKGVGSILTDLEMAETLIANLTLEDLEDQDTHTNKVKKRKGQVRDIKKPSGPYGGEMSGINVNVSRSVRLKS</sequence>
<evidence type="ECO:0000256" key="2">
    <source>
        <dbReference type="ARBA" id="ARBA00010979"/>
    </source>
</evidence>
<feature type="compositionally biased region" description="Basic and acidic residues" evidence="5">
    <location>
        <begin position="218"/>
        <end position="234"/>
    </location>
</feature>